<proteinExistence type="predicted"/>
<dbReference type="EMBL" id="BQNB010015659">
    <property type="protein sequence ID" value="GJT42602.1"/>
    <property type="molecule type" value="Genomic_DNA"/>
</dbReference>
<reference evidence="2" key="1">
    <citation type="journal article" date="2022" name="Int. J. Mol. Sci.">
        <title>Draft Genome of Tanacetum Coccineum: Genomic Comparison of Closely Related Tanacetum-Family Plants.</title>
        <authorList>
            <person name="Yamashiro T."/>
            <person name="Shiraishi A."/>
            <person name="Nakayama K."/>
            <person name="Satake H."/>
        </authorList>
    </citation>
    <scope>NUCLEOTIDE SEQUENCE</scope>
</reference>
<comment type="caution">
    <text evidence="2">The sequence shown here is derived from an EMBL/GenBank/DDBJ whole genome shotgun (WGS) entry which is preliminary data.</text>
</comment>
<evidence type="ECO:0000313" key="3">
    <source>
        <dbReference type="Proteomes" id="UP001151760"/>
    </source>
</evidence>
<sequence length="386" mass="43901">MEKPFTTIMSGQQNRGQGNNAQGAGAAGYGGAQNRVRNANLGQARQIKCYNYNGIGHIARNCTQPKRLQNPEYFKDKMLLMQVRENWVALDEEQLLFIAGGQDAVVDEDVYEQPVQDLALNVDNVFQANDSDAFDFDMDLFCEHHEVHEMHDDVQLNYIVDSHTDYTSDINMIPYDQNAKDNTVPVVQKENKVAIGYKNPLCLTRAKQVQPALYNGHEIIKTNHVPTIVHNIEDTLEIVEITRKKINDKMEDPESNGIALGRVEGVECDGRASGRGVRAEPQLHTNQNLNEYSIKPRILAPGRYAIDVEPIPPRNRNNREVHLDYLKHLKESVETLREIVEEAKVERPLDISLAYAHAFTLKRLSDLLAICDWHLSRKTSIYEYKP</sequence>
<feature type="region of interest" description="Disordered" evidence="1">
    <location>
        <begin position="1"/>
        <end position="28"/>
    </location>
</feature>
<dbReference type="Gene3D" id="4.10.60.10">
    <property type="entry name" value="Zinc finger, CCHC-type"/>
    <property type="match status" value="1"/>
</dbReference>
<evidence type="ECO:0000256" key="1">
    <source>
        <dbReference type="SAM" id="MobiDB-lite"/>
    </source>
</evidence>
<dbReference type="Proteomes" id="UP001151760">
    <property type="component" value="Unassembled WGS sequence"/>
</dbReference>
<accession>A0ABQ5DW62</accession>
<keyword evidence="3" id="KW-1185">Reference proteome</keyword>
<feature type="compositionally biased region" description="Low complexity" evidence="1">
    <location>
        <begin position="11"/>
        <end position="24"/>
    </location>
</feature>
<dbReference type="SUPFAM" id="SSF57756">
    <property type="entry name" value="Retrovirus zinc finger-like domains"/>
    <property type="match status" value="1"/>
</dbReference>
<dbReference type="InterPro" id="IPR036875">
    <property type="entry name" value="Znf_CCHC_sf"/>
</dbReference>
<evidence type="ECO:0000313" key="2">
    <source>
        <dbReference type="EMBL" id="GJT42602.1"/>
    </source>
</evidence>
<gene>
    <name evidence="2" type="ORF">Tco_0951317</name>
</gene>
<organism evidence="2 3">
    <name type="scientific">Tanacetum coccineum</name>
    <dbReference type="NCBI Taxonomy" id="301880"/>
    <lineage>
        <taxon>Eukaryota</taxon>
        <taxon>Viridiplantae</taxon>
        <taxon>Streptophyta</taxon>
        <taxon>Embryophyta</taxon>
        <taxon>Tracheophyta</taxon>
        <taxon>Spermatophyta</taxon>
        <taxon>Magnoliopsida</taxon>
        <taxon>eudicotyledons</taxon>
        <taxon>Gunneridae</taxon>
        <taxon>Pentapetalae</taxon>
        <taxon>asterids</taxon>
        <taxon>campanulids</taxon>
        <taxon>Asterales</taxon>
        <taxon>Asteraceae</taxon>
        <taxon>Asteroideae</taxon>
        <taxon>Anthemideae</taxon>
        <taxon>Anthemidinae</taxon>
        <taxon>Tanacetum</taxon>
    </lineage>
</organism>
<protein>
    <submittedName>
        <fullName evidence="2">Integrase, catalytic region, zinc finger, CCHC-type containing protein</fullName>
    </submittedName>
</protein>
<name>A0ABQ5DW62_9ASTR</name>
<reference evidence="2" key="2">
    <citation type="submission" date="2022-01" db="EMBL/GenBank/DDBJ databases">
        <authorList>
            <person name="Yamashiro T."/>
            <person name="Shiraishi A."/>
            <person name="Satake H."/>
            <person name="Nakayama K."/>
        </authorList>
    </citation>
    <scope>NUCLEOTIDE SEQUENCE</scope>
</reference>